<dbReference type="EMBL" id="CP034669">
    <property type="protein sequence ID" value="QAT86127.1"/>
    <property type="molecule type" value="Genomic_DNA"/>
</dbReference>
<evidence type="ECO:0000313" key="3">
    <source>
        <dbReference type="Proteomes" id="UP000288758"/>
    </source>
</evidence>
<reference evidence="2 3" key="1">
    <citation type="submission" date="2018-12" db="EMBL/GenBank/DDBJ databases">
        <title>Complete Genome Sequence of the Corallopyronin A producing Myxobacterium Corallococcus coralloides B035.</title>
        <authorList>
            <person name="Bouhired S.M."/>
            <person name="Rupp O."/>
            <person name="Blom J."/>
            <person name="Schaeberle T.F."/>
            <person name="Kehraus S."/>
            <person name="Schiefer A."/>
            <person name="Pfarr K."/>
            <person name="Goesmann A."/>
            <person name="Hoerauf A."/>
            <person name="Koenig G.M."/>
        </authorList>
    </citation>
    <scope>NUCLEOTIDE SEQUENCE [LARGE SCALE GENOMIC DNA]</scope>
    <source>
        <strain evidence="2 3">B035</strain>
    </source>
</reference>
<dbReference type="Proteomes" id="UP000288758">
    <property type="component" value="Chromosome"/>
</dbReference>
<evidence type="ECO:0000313" key="2">
    <source>
        <dbReference type="EMBL" id="QAT86127.1"/>
    </source>
</evidence>
<protein>
    <submittedName>
        <fullName evidence="2">Uncharacterized protein</fullName>
    </submittedName>
</protein>
<feature type="compositionally biased region" description="Low complexity" evidence="1">
    <location>
        <begin position="337"/>
        <end position="357"/>
    </location>
</feature>
<feature type="region of interest" description="Disordered" evidence="1">
    <location>
        <begin position="316"/>
        <end position="389"/>
    </location>
</feature>
<evidence type="ECO:0000256" key="1">
    <source>
        <dbReference type="SAM" id="MobiDB-lite"/>
    </source>
</evidence>
<name>A0A410RW43_CORCK</name>
<feature type="compositionally biased region" description="Pro residues" evidence="1">
    <location>
        <begin position="321"/>
        <end position="336"/>
    </location>
</feature>
<gene>
    <name evidence="2" type="ORF">EJ065_4577</name>
</gene>
<accession>A0A410RW43</accession>
<organism evidence="2 3">
    <name type="scientific">Corallococcus coralloides</name>
    <name type="common">Myxococcus coralloides</name>
    <dbReference type="NCBI Taxonomy" id="184914"/>
    <lineage>
        <taxon>Bacteria</taxon>
        <taxon>Pseudomonadati</taxon>
        <taxon>Myxococcota</taxon>
        <taxon>Myxococcia</taxon>
        <taxon>Myxococcales</taxon>
        <taxon>Cystobacterineae</taxon>
        <taxon>Myxococcaceae</taxon>
        <taxon>Corallococcus</taxon>
    </lineage>
</organism>
<dbReference type="Pfam" id="PF13289">
    <property type="entry name" value="SIR2_2"/>
    <property type="match status" value="1"/>
</dbReference>
<sequence length="576" mass="62227">MNSDPFSHPADALPNAVIAASQTRKIAFLLGSALSTQERTGAPQVPGVNAMLDLIREHVPAQFQAKFDTDRIHIKDNIYQWAMHFLQGREGKQVAEKVVREAVLRARLDRQRDGAATDAELDRDYDGWALPPATEHLGKLLVEQADKFGPVLTTNFDPLISASIKMAGGDFHRTLVVNNSPFGHTTLSSNSTHIIHLHGYWHKSPTLHSVAQIARDRDQVAAELVQILQNHTLVVVGYGGWDDVFTKTLSAINANPHNDVDILWAFYETEADHLLEARYHHLFSKVSNLRGNTGLRCYKGINCHKFFPELRKQFDASVAPQSPPPSTVRQPPPPSIPIASTTRAPGPATSSPSSAAKPPEPVPSASDRPASPSVPKTDGTGSPPKSGSRRILPFAAAALIAGGVAAVWPSPSKGVSNDVFVVQTPRNLRPVEPQPPTTTAPAPVPASTLRSVRQQHQVVAASDAERGTRVSQLPRGRYAFVPMSALPTYSADTPIYGPIQEGIEIHRSRADGALYLVGYADAPTIAALGYPNPAPIVITPTPSGRRTQVASISVSRMTTAEVRMDKGTRVLVLHLN</sequence>
<proteinExistence type="predicted"/>
<dbReference type="AlphaFoldDB" id="A0A410RW43"/>